<feature type="compositionally biased region" description="Acidic residues" evidence="1">
    <location>
        <begin position="195"/>
        <end position="214"/>
    </location>
</feature>
<proteinExistence type="predicted"/>
<feature type="region of interest" description="Disordered" evidence="1">
    <location>
        <begin position="191"/>
        <end position="251"/>
    </location>
</feature>
<dbReference type="Proteomes" id="UP000475862">
    <property type="component" value="Unassembled WGS sequence"/>
</dbReference>
<comment type="caution">
    <text evidence="2">The sequence shown here is derived from an EMBL/GenBank/DDBJ whole genome shotgun (WGS) entry which is preliminary data.</text>
</comment>
<sequence length="251" mass="27646">MACKNFGTNNKKVEMTPLSDQHRRRGCPNETTGTSIETNAPRQSANYVGLTAIKHFTKTITLNGTSVNGIVDTGSTSVLVRDSVARKAGIAYRRMICPLYSLGDDNHPSTSTIGEAKVDVIIDGVLAADYQVRIVGDDTIPVDVLVRQTWLILPHVHYYKRGAEMVFESNTAIETERLVPEKGLKSWKVLREEQSDQEDEGEDSEGQTDTSGDEEAIRNDGNLDPGDTTNDTGRAKRTRGLPGYLQDYVLE</sequence>
<protein>
    <submittedName>
        <fullName evidence="2">Uncharacterized protein</fullName>
    </submittedName>
</protein>
<dbReference type="InterPro" id="IPR021109">
    <property type="entry name" value="Peptidase_aspartic_dom_sf"/>
</dbReference>
<accession>A0A6G0TCG3</accession>
<gene>
    <name evidence="2" type="ORF">AGLY_011555</name>
</gene>
<dbReference type="AlphaFoldDB" id="A0A6G0TCG3"/>
<dbReference type="SUPFAM" id="SSF50630">
    <property type="entry name" value="Acid proteases"/>
    <property type="match status" value="1"/>
</dbReference>
<dbReference type="InterPro" id="IPR001969">
    <property type="entry name" value="Aspartic_peptidase_AS"/>
</dbReference>
<dbReference type="Pfam" id="PF13650">
    <property type="entry name" value="Asp_protease_2"/>
    <property type="match status" value="1"/>
</dbReference>
<evidence type="ECO:0000256" key="1">
    <source>
        <dbReference type="SAM" id="MobiDB-lite"/>
    </source>
</evidence>
<feature type="region of interest" description="Disordered" evidence="1">
    <location>
        <begin position="1"/>
        <end position="40"/>
    </location>
</feature>
<keyword evidence="3" id="KW-1185">Reference proteome</keyword>
<dbReference type="PROSITE" id="PS00141">
    <property type="entry name" value="ASP_PROTEASE"/>
    <property type="match status" value="1"/>
</dbReference>
<name>A0A6G0TCG3_APHGL</name>
<dbReference type="EMBL" id="VYZN01000043">
    <property type="protein sequence ID" value="KAE9530093.1"/>
    <property type="molecule type" value="Genomic_DNA"/>
</dbReference>
<dbReference type="GO" id="GO:0006508">
    <property type="term" value="P:proteolysis"/>
    <property type="evidence" value="ECO:0007669"/>
    <property type="project" value="InterPro"/>
</dbReference>
<dbReference type="GO" id="GO:0004190">
    <property type="term" value="F:aspartic-type endopeptidase activity"/>
    <property type="evidence" value="ECO:0007669"/>
    <property type="project" value="InterPro"/>
</dbReference>
<evidence type="ECO:0000313" key="2">
    <source>
        <dbReference type="EMBL" id="KAE9530093.1"/>
    </source>
</evidence>
<evidence type="ECO:0000313" key="3">
    <source>
        <dbReference type="Proteomes" id="UP000475862"/>
    </source>
</evidence>
<reference evidence="2 3" key="1">
    <citation type="submission" date="2019-08" db="EMBL/GenBank/DDBJ databases">
        <title>The genome of the soybean aphid Biotype 1, its phylome, world population structure and adaptation to the North American continent.</title>
        <authorList>
            <person name="Giordano R."/>
            <person name="Donthu R.K."/>
            <person name="Hernandez A.G."/>
            <person name="Wright C.L."/>
            <person name="Zimin A.V."/>
        </authorList>
    </citation>
    <scope>NUCLEOTIDE SEQUENCE [LARGE SCALE GENOMIC DNA]</scope>
    <source>
        <tissue evidence="2">Whole aphids</tissue>
    </source>
</reference>
<dbReference type="Gene3D" id="2.40.70.10">
    <property type="entry name" value="Acid Proteases"/>
    <property type="match status" value="1"/>
</dbReference>
<feature type="compositionally biased region" description="Polar residues" evidence="1">
    <location>
        <begin position="1"/>
        <end position="10"/>
    </location>
</feature>
<organism evidence="2 3">
    <name type="scientific">Aphis glycines</name>
    <name type="common">Soybean aphid</name>
    <dbReference type="NCBI Taxonomy" id="307491"/>
    <lineage>
        <taxon>Eukaryota</taxon>
        <taxon>Metazoa</taxon>
        <taxon>Ecdysozoa</taxon>
        <taxon>Arthropoda</taxon>
        <taxon>Hexapoda</taxon>
        <taxon>Insecta</taxon>
        <taxon>Pterygota</taxon>
        <taxon>Neoptera</taxon>
        <taxon>Paraneoptera</taxon>
        <taxon>Hemiptera</taxon>
        <taxon>Sternorrhyncha</taxon>
        <taxon>Aphidomorpha</taxon>
        <taxon>Aphidoidea</taxon>
        <taxon>Aphididae</taxon>
        <taxon>Aphidini</taxon>
        <taxon>Aphis</taxon>
        <taxon>Aphis</taxon>
    </lineage>
</organism>
<feature type="compositionally biased region" description="Polar residues" evidence="1">
    <location>
        <begin position="29"/>
        <end position="40"/>
    </location>
</feature>
<dbReference type="OrthoDB" id="6612057at2759"/>